<dbReference type="OMA" id="TRCPLCM"/>
<evidence type="ECO:0000256" key="5">
    <source>
        <dbReference type="PROSITE-ProRule" id="PRU00024"/>
    </source>
</evidence>
<feature type="compositionally biased region" description="Polar residues" evidence="7">
    <location>
        <begin position="23"/>
        <end position="39"/>
    </location>
</feature>
<dbReference type="STRING" id="126957.T1JA00"/>
<dbReference type="EMBL" id="JH431980">
    <property type="status" value="NOT_ANNOTATED_CDS"/>
    <property type="molecule type" value="Genomic_DNA"/>
</dbReference>
<keyword evidence="3 5" id="KW-0863">Zinc-finger</keyword>
<dbReference type="InterPro" id="IPR047153">
    <property type="entry name" value="TRIM45/56/19-like"/>
</dbReference>
<dbReference type="AlphaFoldDB" id="T1JA00"/>
<name>T1JA00_STRMM</name>
<evidence type="ECO:0000256" key="6">
    <source>
        <dbReference type="PROSITE-ProRule" id="PRU00087"/>
    </source>
</evidence>
<reference evidence="11" key="1">
    <citation type="submission" date="2011-05" db="EMBL/GenBank/DDBJ databases">
        <authorList>
            <person name="Richards S.R."/>
            <person name="Qu J."/>
            <person name="Jiang H."/>
            <person name="Jhangiani S.N."/>
            <person name="Agravi P."/>
            <person name="Goodspeed R."/>
            <person name="Gross S."/>
            <person name="Mandapat C."/>
            <person name="Jackson L."/>
            <person name="Mathew T."/>
            <person name="Pu L."/>
            <person name="Thornton R."/>
            <person name="Saada N."/>
            <person name="Wilczek-Boney K.B."/>
            <person name="Lee S."/>
            <person name="Kovar C."/>
            <person name="Wu Y."/>
            <person name="Scherer S.E."/>
            <person name="Worley K.C."/>
            <person name="Muzny D.M."/>
            <person name="Gibbs R."/>
        </authorList>
    </citation>
    <scope>NUCLEOTIDE SEQUENCE</scope>
    <source>
        <strain evidence="11">Brora</strain>
    </source>
</reference>
<dbReference type="PROSITE" id="PS50089">
    <property type="entry name" value="ZF_RING_2"/>
    <property type="match status" value="1"/>
</dbReference>
<dbReference type="GO" id="GO:0061630">
    <property type="term" value="F:ubiquitin protein ligase activity"/>
    <property type="evidence" value="ECO:0007669"/>
    <property type="project" value="TreeGrafter"/>
</dbReference>
<dbReference type="InterPro" id="IPR001841">
    <property type="entry name" value="Znf_RING"/>
</dbReference>
<evidence type="ECO:0000256" key="7">
    <source>
        <dbReference type="SAM" id="MobiDB-lite"/>
    </source>
</evidence>
<dbReference type="HOGENOM" id="CLU_013137_14_8_1"/>
<dbReference type="PROSITE" id="PS00518">
    <property type="entry name" value="ZF_RING_1"/>
    <property type="match status" value="1"/>
</dbReference>
<evidence type="ECO:0000313" key="10">
    <source>
        <dbReference type="EnsemblMetazoa" id="SMAR010553-PA"/>
    </source>
</evidence>
<dbReference type="SUPFAM" id="SSF57845">
    <property type="entry name" value="B-box zinc-binding domain"/>
    <property type="match status" value="1"/>
</dbReference>
<dbReference type="PROSITE" id="PS50194">
    <property type="entry name" value="FILAMIN_REPEAT"/>
    <property type="match status" value="1"/>
</dbReference>
<feature type="repeat" description="Filamin" evidence="6">
    <location>
        <begin position="486"/>
        <end position="534"/>
    </location>
</feature>
<accession>T1JA00</accession>
<feature type="domain" description="B box-type" evidence="9">
    <location>
        <begin position="271"/>
        <end position="318"/>
    </location>
</feature>
<feature type="domain" description="RING-type" evidence="8">
    <location>
        <begin position="98"/>
        <end position="181"/>
    </location>
</feature>
<dbReference type="SMART" id="SM00184">
    <property type="entry name" value="RING"/>
    <property type="match status" value="2"/>
</dbReference>
<evidence type="ECO:0000259" key="9">
    <source>
        <dbReference type="PROSITE" id="PS50119"/>
    </source>
</evidence>
<dbReference type="Proteomes" id="UP000014500">
    <property type="component" value="Unassembled WGS sequence"/>
</dbReference>
<keyword evidence="4" id="KW-0862">Zinc</keyword>
<evidence type="ECO:0008006" key="12">
    <source>
        <dbReference type="Google" id="ProtNLM"/>
    </source>
</evidence>
<reference evidence="10" key="2">
    <citation type="submission" date="2015-02" db="UniProtKB">
        <authorList>
            <consortium name="EnsemblMetazoa"/>
        </authorList>
    </citation>
    <scope>IDENTIFICATION</scope>
</reference>
<dbReference type="Pfam" id="PF13445">
    <property type="entry name" value="zf-RING_UBOX"/>
    <property type="match status" value="1"/>
</dbReference>
<organism evidence="10 11">
    <name type="scientific">Strigamia maritima</name>
    <name type="common">European centipede</name>
    <name type="synonym">Geophilus maritimus</name>
    <dbReference type="NCBI Taxonomy" id="126957"/>
    <lineage>
        <taxon>Eukaryota</taxon>
        <taxon>Metazoa</taxon>
        <taxon>Ecdysozoa</taxon>
        <taxon>Arthropoda</taxon>
        <taxon>Myriapoda</taxon>
        <taxon>Chilopoda</taxon>
        <taxon>Pleurostigmophora</taxon>
        <taxon>Geophilomorpha</taxon>
        <taxon>Linotaeniidae</taxon>
        <taxon>Strigamia</taxon>
    </lineage>
</organism>
<keyword evidence="2" id="KW-0677">Repeat</keyword>
<evidence type="ECO:0000256" key="3">
    <source>
        <dbReference type="ARBA" id="ARBA00022771"/>
    </source>
</evidence>
<dbReference type="GO" id="GO:0005654">
    <property type="term" value="C:nucleoplasm"/>
    <property type="evidence" value="ECO:0007669"/>
    <property type="project" value="TreeGrafter"/>
</dbReference>
<dbReference type="PANTHER" id="PTHR25462:SF291">
    <property type="entry name" value="E3 UBIQUITIN-PROTEIN LIGASE TRIM45"/>
    <property type="match status" value="1"/>
</dbReference>
<dbReference type="Gene3D" id="3.30.40.10">
    <property type="entry name" value="Zinc/RING finger domain, C3HC4 (zinc finger)"/>
    <property type="match status" value="1"/>
</dbReference>
<dbReference type="InterPro" id="IPR017907">
    <property type="entry name" value="Znf_RING_CS"/>
</dbReference>
<dbReference type="Gene3D" id="3.30.160.60">
    <property type="entry name" value="Classic Zinc Finger"/>
    <property type="match status" value="1"/>
</dbReference>
<dbReference type="EnsemblMetazoa" id="SMAR010553-RA">
    <property type="protein sequence ID" value="SMAR010553-PA"/>
    <property type="gene ID" value="SMAR010553"/>
</dbReference>
<sequence>MDTTNSCNEKNNNSPNKIDDQSARSTNIHQQNENCHPTKNNYFITPKLMINDEPIIQEITSNNDVNINLCSGSLGNEDLKTIPQTPNRETVPDPKLMCRICEKPFEDPRILPCLHTFCAICIDQLKPYIPVNESELNRTRFHLNKKRKLKTDQSLFTSTTTTTTMTLSLIETKTVLCPICDSEVDLLPANCLPINYIVEKQISTHEMRVSCDVCTYKSPVTSRCEECCHVLCMFCTEAHRRQRKTSHHRIVKLNDETGDKEVNKKFASLQCPLHVDEGLKLFCEDCLTTVCCVCADETHRNHSCRFATDVSDHQISRFQDEMIQLQQYVETIKKCIETLGPTAAKFDLKVTQTTEEVNEFIDSYIRILQLHRQNLLNEIKNVEKQKKEFFVLQKIQLQQTVEDLETSFRFSEELLQIGSDVEILSLLSVVLQRFHELESINNNGKKKDDDVVMLDKSQCVRVNGIPLQGSILTRSPPLFKFIVKGDGRCIPVQITNYKNGLHRICFYPMISGFFLLHITSFSEPIQGSPFLVPIKSKWKMHSGKFHCCSFCSSNGSKVAVCACGGSMPGGYKGCGHGHRNHPGHKHWSCCGKRIENSECTRKPSIFYTFTI</sequence>
<dbReference type="InterPro" id="IPR014756">
    <property type="entry name" value="Ig_E-set"/>
</dbReference>
<feature type="compositionally biased region" description="Low complexity" evidence="7">
    <location>
        <begin position="1"/>
        <end position="16"/>
    </location>
</feature>
<dbReference type="eggNOG" id="KOG2177">
    <property type="taxonomic scope" value="Eukaryota"/>
</dbReference>
<dbReference type="InterPro" id="IPR017868">
    <property type="entry name" value="Filamin/ABP280_repeat-like"/>
</dbReference>
<evidence type="ECO:0000256" key="2">
    <source>
        <dbReference type="ARBA" id="ARBA00022737"/>
    </source>
</evidence>
<protein>
    <recommendedName>
        <fullName evidence="12">B box-type domain-containing protein</fullName>
    </recommendedName>
</protein>
<dbReference type="InterPro" id="IPR000315">
    <property type="entry name" value="Znf_B-box"/>
</dbReference>
<dbReference type="Pfam" id="PF00643">
    <property type="entry name" value="zf-B_box"/>
    <property type="match status" value="1"/>
</dbReference>
<dbReference type="SUPFAM" id="SSF81296">
    <property type="entry name" value="E set domains"/>
    <property type="match status" value="1"/>
</dbReference>
<keyword evidence="1" id="KW-0479">Metal-binding</keyword>
<dbReference type="GO" id="GO:0008270">
    <property type="term" value="F:zinc ion binding"/>
    <property type="evidence" value="ECO:0007669"/>
    <property type="project" value="UniProtKB-KW"/>
</dbReference>
<dbReference type="InterPro" id="IPR013783">
    <property type="entry name" value="Ig-like_fold"/>
</dbReference>
<dbReference type="SMART" id="SM00336">
    <property type="entry name" value="BBOX"/>
    <property type="match status" value="2"/>
</dbReference>
<dbReference type="SUPFAM" id="SSF57850">
    <property type="entry name" value="RING/U-box"/>
    <property type="match status" value="1"/>
</dbReference>
<dbReference type="InterPro" id="IPR013083">
    <property type="entry name" value="Znf_RING/FYVE/PHD"/>
</dbReference>
<evidence type="ECO:0000256" key="1">
    <source>
        <dbReference type="ARBA" id="ARBA00022723"/>
    </source>
</evidence>
<evidence type="ECO:0000313" key="11">
    <source>
        <dbReference type="Proteomes" id="UP000014500"/>
    </source>
</evidence>
<dbReference type="Gene3D" id="2.60.40.10">
    <property type="entry name" value="Immunoglobulins"/>
    <property type="match status" value="1"/>
</dbReference>
<feature type="domain" description="B box-type" evidence="9">
    <location>
        <begin position="206"/>
        <end position="253"/>
    </location>
</feature>
<evidence type="ECO:0000256" key="4">
    <source>
        <dbReference type="ARBA" id="ARBA00022833"/>
    </source>
</evidence>
<dbReference type="InterPro" id="IPR027370">
    <property type="entry name" value="Znf-RING_euk"/>
</dbReference>
<dbReference type="PANTHER" id="PTHR25462">
    <property type="entry name" value="BONUS, ISOFORM C-RELATED"/>
    <property type="match status" value="1"/>
</dbReference>
<dbReference type="PhylomeDB" id="T1JA00"/>
<feature type="region of interest" description="Disordered" evidence="7">
    <location>
        <begin position="1"/>
        <end position="39"/>
    </location>
</feature>
<evidence type="ECO:0000259" key="8">
    <source>
        <dbReference type="PROSITE" id="PS50089"/>
    </source>
</evidence>
<keyword evidence="11" id="KW-1185">Reference proteome</keyword>
<dbReference type="PROSITE" id="PS50119">
    <property type="entry name" value="ZF_BBOX"/>
    <property type="match status" value="2"/>
</dbReference>
<proteinExistence type="predicted"/>